<dbReference type="EMBL" id="BIMN01000004">
    <property type="protein sequence ID" value="GCE63816.1"/>
    <property type="molecule type" value="Genomic_DNA"/>
</dbReference>
<evidence type="ECO:0008006" key="3">
    <source>
        <dbReference type="Google" id="ProtNLM"/>
    </source>
</evidence>
<evidence type="ECO:0000313" key="2">
    <source>
        <dbReference type="Proteomes" id="UP000324831"/>
    </source>
</evidence>
<dbReference type="AlphaFoldDB" id="A0A478FTZ8"/>
<dbReference type="RefSeq" id="WP_369408496.1">
    <property type="nucleotide sequence ID" value="NZ_CACTIB010000020.1"/>
</dbReference>
<accession>A0A478FTZ8</accession>
<reference evidence="1 2" key="1">
    <citation type="submission" date="2019-01" db="EMBL/GenBank/DDBJ databases">
        <title>Draft genome sequences of Candidatus Mycoplasma haemohominis SWG34-3 identified from a patient with pyrexia, anemia and liver dysfunction.</title>
        <authorList>
            <person name="Sekizuka T."/>
            <person name="Hattori N."/>
            <person name="Katano H."/>
            <person name="Takuma T."/>
            <person name="Ito T."/>
            <person name="Arai N."/>
            <person name="Yanai R."/>
            <person name="Ishii S."/>
            <person name="Miura Y."/>
            <person name="Tokunaga T."/>
            <person name="Watanabe H."/>
            <person name="Nomura N."/>
            <person name="Eguchi J."/>
            <person name="Arai T."/>
            <person name="Hasegawa H."/>
            <person name="Nakamaki T."/>
            <person name="Wakita T."/>
            <person name="Niki Y."/>
            <person name="Kuroda M."/>
        </authorList>
    </citation>
    <scope>NUCLEOTIDE SEQUENCE [LARGE SCALE GENOMIC DNA]</scope>
    <source>
        <strain evidence="1">SWG34-3</strain>
    </source>
</reference>
<comment type="caution">
    <text evidence="1">The sequence shown here is derived from an EMBL/GenBank/DDBJ whole genome shotgun (WGS) entry which is preliminary data.</text>
</comment>
<evidence type="ECO:0000313" key="1">
    <source>
        <dbReference type="EMBL" id="GCE63816.1"/>
    </source>
</evidence>
<organism evidence="1 2">
    <name type="scientific">Candidatus Mycoplasma haematohominis</name>
    <dbReference type="NCBI Taxonomy" id="1494318"/>
    <lineage>
        <taxon>Bacteria</taxon>
        <taxon>Bacillati</taxon>
        <taxon>Mycoplasmatota</taxon>
        <taxon>Mollicutes</taxon>
        <taxon>Mycoplasmataceae</taxon>
        <taxon>Mycoplasma</taxon>
    </lineage>
</organism>
<dbReference type="PROSITE" id="PS51257">
    <property type="entry name" value="PROKAR_LIPOPROTEIN"/>
    <property type="match status" value="1"/>
</dbReference>
<proteinExistence type="predicted"/>
<protein>
    <recommendedName>
        <fullName evidence="3">Lipoprotein</fullName>
    </recommendedName>
</protein>
<sequence length="43" mass="4894">MHLAVKTLITAVVSGGCVYGIYKAIKYDLYRQEDKEKSNTQEE</sequence>
<name>A0A478FTZ8_9MOLU</name>
<dbReference type="Proteomes" id="UP000324831">
    <property type="component" value="Unassembled WGS sequence"/>
</dbReference>
<gene>
    <name evidence="1" type="ORF">MHSWG343_08230</name>
</gene>